<feature type="region of interest" description="Disordered" evidence="1">
    <location>
        <begin position="1"/>
        <end position="28"/>
    </location>
</feature>
<feature type="transmembrane region" description="Helical" evidence="2">
    <location>
        <begin position="68"/>
        <end position="89"/>
    </location>
</feature>
<dbReference type="RefSeq" id="WP_130103357.1">
    <property type="nucleotide sequence ID" value="NZ_SDWW01000037.1"/>
</dbReference>
<organism evidence="3 4">
    <name type="scientific">Pengzhenrongella frigida</name>
    <dbReference type="NCBI Taxonomy" id="1259133"/>
    <lineage>
        <taxon>Bacteria</taxon>
        <taxon>Bacillati</taxon>
        <taxon>Actinomycetota</taxon>
        <taxon>Actinomycetes</taxon>
        <taxon>Micrococcales</taxon>
        <taxon>Pengzhenrongella</taxon>
    </lineage>
</organism>
<dbReference type="PIRSF" id="PIRSF021697">
    <property type="entry name" value="UCP021697"/>
    <property type="match status" value="1"/>
</dbReference>
<evidence type="ECO:0000313" key="3">
    <source>
        <dbReference type="EMBL" id="RYV50276.1"/>
    </source>
</evidence>
<reference evidence="3 4" key="1">
    <citation type="submission" date="2019-01" db="EMBL/GenBank/DDBJ databases">
        <title>Novel species of Cellulomonas.</title>
        <authorList>
            <person name="Liu Q."/>
            <person name="Xin Y.-H."/>
        </authorList>
    </citation>
    <scope>NUCLEOTIDE SEQUENCE [LARGE SCALE GENOMIC DNA]</scope>
    <source>
        <strain evidence="3 4">HLT2-17</strain>
    </source>
</reference>
<accession>A0A4Q5MXD7</accession>
<keyword evidence="2" id="KW-1133">Transmembrane helix</keyword>
<name>A0A4Q5MXD7_9MICO</name>
<sequence length="165" mass="16344">MAARDDIGSWLDGTGSGDGTSGAGRRLGLPSTGPGSLASLVRRVAAIGVDWALCLLISAAFFDGDPIATLAVFAVENVLLVGTIGHTLGHRLLGIHVRRAPSGGGADGGRSGGGPAASLSGPGAVGIPRAALRTVLVCLVIPAVVWDGDGRGLHDRAAGTVIVRL</sequence>
<dbReference type="EMBL" id="SDWW01000037">
    <property type="protein sequence ID" value="RYV50276.1"/>
    <property type="molecule type" value="Genomic_DNA"/>
</dbReference>
<evidence type="ECO:0000313" key="4">
    <source>
        <dbReference type="Proteomes" id="UP000293764"/>
    </source>
</evidence>
<dbReference type="AlphaFoldDB" id="A0A4Q5MXD7"/>
<protein>
    <submittedName>
        <fullName evidence="3">RDD family protein</fullName>
    </submittedName>
</protein>
<comment type="caution">
    <text evidence="3">The sequence shown here is derived from an EMBL/GenBank/DDBJ whole genome shotgun (WGS) entry which is preliminary data.</text>
</comment>
<keyword evidence="2" id="KW-0472">Membrane</keyword>
<gene>
    <name evidence="3" type="ORF">EUA98_14245</name>
</gene>
<evidence type="ECO:0000256" key="2">
    <source>
        <dbReference type="SAM" id="Phobius"/>
    </source>
</evidence>
<dbReference type="InterPro" id="IPR016795">
    <property type="entry name" value="UCP021697"/>
</dbReference>
<feature type="transmembrane region" description="Helical" evidence="2">
    <location>
        <begin position="44"/>
        <end position="62"/>
    </location>
</feature>
<dbReference type="OrthoDB" id="5187110at2"/>
<keyword evidence="2" id="KW-0812">Transmembrane</keyword>
<dbReference type="Proteomes" id="UP000293764">
    <property type="component" value="Unassembled WGS sequence"/>
</dbReference>
<keyword evidence="4" id="KW-1185">Reference proteome</keyword>
<evidence type="ECO:0000256" key="1">
    <source>
        <dbReference type="SAM" id="MobiDB-lite"/>
    </source>
</evidence>
<proteinExistence type="predicted"/>